<evidence type="ECO:0000313" key="2">
    <source>
        <dbReference type="EMBL" id="VDP28062.1"/>
    </source>
</evidence>
<name>A0A183NT78_9TREM</name>
<gene>
    <name evidence="2" type="ORF">SMTD_LOCUS5314</name>
</gene>
<dbReference type="Proteomes" id="UP000269396">
    <property type="component" value="Unassembled WGS sequence"/>
</dbReference>
<evidence type="ECO:0000256" key="1">
    <source>
        <dbReference type="SAM" id="MobiDB-lite"/>
    </source>
</evidence>
<evidence type="ECO:0000313" key="3">
    <source>
        <dbReference type="Proteomes" id="UP000269396"/>
    </source>
</evidence>
<dbReference type="EMBL" id="UZAL01026970">
    <property type="protein sequence ID" value="VDP28062.1"/>
    <property type="molecule type" value="Genomic_DNA"/>
</dbReference>
<proteinExistence type="predicted"/>
<organism evidence="2 3">
    <name type="scientific">Schistosoma mattheei</name>
    <dbReference type="NCBI Taxonomy" id="31246"/>
    <lineage>
        <taxon>Eukaryota</taxon>
        <taxon>Metazoa</taxon>
        <taxon>Spiralia</taxon>
        <taxon>Lophotrochozoa</taxon>
        <taxon>Platyhelminthes</taxon>
        <taxon>Trematoda</taxon>
        <taxon>Digenea</taxon>
        <taxon>Strigeidida</taxon>
        <taxon>Schistosomatoidea</taxon>
        <taxon>Schistosomatidae</taxon>
        <taxon>Schistosoma</taxon>
    </lineage>
</organism>
<sequence>MMMMLDHHSTEHHNGLDPKSDTDIGIVNSNILCESRRPNSNIPKVNGDFTHNTFHSSPTYIYPLDRHSAPASTNKSISRQITPNDSCHESTLRLHGKSLFPFYFYGTIYIYIYISKEHSIKRLIFSVAMTNCLTELLKYWVHF</sequence>
<reference evidence="2 3" key="1">
    <citation type="submission" date="2018-11" db="EMBL/GenBank/DDBJ databases">
        <authorList>
            <consortium name="Pathogen Informatics"/>
        </authorList>
    </citation>
    <scope>NUCLEOTIDE SEQUENCE [LARGE SCALE GENOMIC DNA]</scope>
    <source>
        <strain>Denwood</strain>
        <strain evidence="3">Zambia</strain>
    </source>
</reference>
<dbReference type="AlphaFoldDB" id="A0A183NT78"/>
<feature type="region of interest" description="Disordered" evidence="1">
    <location>
        <begin position="1"/>
        <end position="20"/>
    </location>
</feature>
<protein>
    <submittedName>
        <fullName evidence="2">Uncharacterized protein</fullName>
    </submittedName>
</protein>
<keyword evidence="3" id="KW-1185">Reference proteome</keyword>
<accession>A0A183NT78</accession>